<feature type="region of interest" description="Disordered" evidence="5">
    <location>
        <begin position="198"/>
        <end position="226"/>
    </location>
</feature>
<proteinExistence type="predicted"/>
<accession>A0A077R2Y1</accession>
<dbReference type="GO" id="GO:0043001">
    <property type="term" value="P:Golgi to plasma membrane protein transport"/>
    <property type="evidence" value="ECO:0007669"/>
    <property type="project" value="TreeGrafter"/>
</dbReference>
<dbReference type="PROSITE" id="PS51417">
    <property type="entry name" value="ARF"/>
    <property type="match status" value="1"/>
</dbReference>
<dbReference type="InterPro" id="IPR006689">
    <property type="entry name" value="Small_GTPase_ARF/SAR"/>
</dbReference>
<keyword evidence="1 3" id="KW-0547">Nucleotide-binding</keyword>
<dbReference type="EMBL" id="HG529571">
    <property type="protein sequence ID" value="CDI53183.1"/>
    <property type="molecule type" value="Genomic_DNA"/>
</dbReference>
<feature type="binding site" evidence="3">
    <location>
        <position position="77"/>
    </location>
    <ligand>
        <name>GTP</name>
        <dbReference type="ChEBI" id="CHEBI:37565"/>
    </ligand>
</feature>
<dbReference type="GO" id="GO:0046872">
    <property type="term" value="F:metal ion binding"/>
    <property type="evidence" value="ECO:0007669"/>
    <property type="project" value="UniProtKB-KW"/>
</dbReference>
<evidence type="ECO:0000256" key="4">
    <source>
        <dbReference type="PIRSR" id="PIRSR606689-2"/>
    </source>
</evidence>
<keyword evidence="4" id="KW-0460">Magnesium</keyword>
<protein>
    <submittedName>
        <fullName evidence="6">Related to ARL3-ADP-ribosylation factor-like protein, member of the arf-sar family in the ras superfamily</fullName>
    </submittedName>
</protein>
<reference evidence="6" key="1">
    <citation type="journal article" date="2014" name="Genome Biol. Evol.">
        <title>Gene Loss Rather Than Gene Gain Is Associated with a Host Jump from Monocots to Dicots in the Smut Fungus Melanopsichium pennsylvanicum.</title>
        <authorList>
            <person name="Sharma R."/>
            <person name="Mishra B."/>
            <person name="Runge F."/>
            <person name="Thines M."/>
        </authorList>
    </citation>
    <scope>NUCLEOTIDE SEQUENCE</scope>
    <source>
        <strain evidence="6">4</strain>
    </source>
</reference>
<evidence type="ECO:0000256" key="1">
    <source>
        <dbReference type="ARBA" id="ARBA00022741"/>
    </source>
</evidence>
<dbReference type="PANTHER" id="PTHR45909:SF1">
    <property type="entry name" value="ADP-RIBOSYLATION FACTOR-RELATED PROTEIN 1"/>
    <property type="match status" value="1"/>
</dbReference>
<dbReference type="GO" id="GO:0005525">
    <property type="term" value="F:GTP binding"/>
    <property type="evidence" value="ECO:0007669"/>
    <property type="project" value="UniProtKB-KW"/>
</dbReference>
<dbReference type="GO" id="GO:0006886">
    <property type="term" value="P:intracellular protein transport"/>
    <property type="evidence" value="ECO:0007669"/>
    <property type="project" value="TreeGrafter"/>
</dbReference>
<sequence>MYHLITSLYTEWTRKPRYNVLIVGPSGVGKSCLLEKIKSLYLKRPALSPNKIAPTVGQNVFELTLPSMHLHFWDLGGSPSVRTLWSKYFDESDAIVWTVDARHWVNLSAGEDGDRKGKRKEGDVGSEAFQARELGWKLLSEALMHPSLESRPILVIANKADDCESLPFDLTCTIKAWFADKLAHIDDEPDQSNVESRAIQGNEKSGGNIFADDDDDAPYHRPTATTSLTMNDRDYEWDVLLSSAIEGTGVHDAVDWLSIRVQASRNGRTT</sequence>
<feature type="binding site" evidence="4">
    <location>
        <position position="31"/>
    </location>
    <ligand>
        <name>Mg(2+)</name>
        <dbReference type="ChEBI" id="CHEBI:18420"/>
    </ligand>
</feature>
<dbReference type="InterPro" id="IPR027417">
    <property type="entry name" value="P-loop_NTPase"/>
</dbReference>
<evidence type="ECO:0000313" key="6">
    <source>
        <dbReference type="EMBL" id="CDI53183.1"/>
    </source>
</evidence>
<dbReference type="SUPFAM" id="SSF52540">
    <property type="entry name" value="P-loop containing nucleoside triphosphate hydrolases"/>
    <property type="match status" value="1"/>
</dbReference>
<feature type="binding site" evidence="4">
    <location>
        <position position="55"/>
    </location>
    <ligand>
        <name>Mg(2+)</name>
        <dbReference type="ChEBI" id="CHEBI:18420"/>
    </ligand>
</feature>
<dbReference type="GO" id="GO:0034067">
    <property type="term" value="P:protein localization to Golgi apparatus"/>
    <property type="evidence" value="ECO:0007669"/>
    <property type="project" value="TreeGrafter"/>
</dbReference>
<organism evidence="6">
    <name type="scientific">Melanopsichium pennsylvanicum 4</name>
    <dbReference type="NCBI Taxonomy" id="1398559"/>
    <lineage>
        <taxon>Eukaryota</taxon>
        <taxon>Fungi</taxon>
        <taxon>Dikarya</taxon>
        <taxon>Basidiomycota</taxon>
        <taxon>Ustilaginomycotina</taxon>
        <taxon>Ustilaginomycetes</taxon>
        <taxon>Ustilaginales</taxon>
        <taxon>Ustilaginaceae</taxon>
        <taxon>Melanopsichium</taxon>
    </lineage>
</organism>
<evidence type="ECO:0000256" key="2">
    <source>
        <dbReference type="ARBA" id="ARBA00023134"/>
    </source>
</evidence>
<dbReference type="GO" id="GO:0003924">
    <property type="term" value="F:GTPase activity"/>
    <property type="evidence" value="ECO:0007669"/>
    <property type="project" value="InterPro"/>
</dbReference>
<dbReference type="Gene3D" id="3.40.50.300">
    <property type="entry name" value="P-loop containing nucleotide triphosphate hydrolases"/>
    <property type="match status" value="1"/>
</dbReference>
<dbReference type="PANTHER" id="PTHR45909">
    <property type="entry name" value="ADP-RIBOSYLATION FACTOR-RELATED PROTEIN 1"/>
    <property type="match status" value="1"/>
</dbReference>
<keyword evidence="4" id="KW-0479">Metal-binding</keyword>
<dbReference type="InterPro" id="IPR024156">
    <property type="entry name" value="Small_GTPase_ARF"/>
</dbReference>
<evidence type="ECO:0000256" key="3">
    <source>
        <dbReference type="PIRSR" id="PIRSR606689-1"/>
    </source>
</evidence>
<feature type="binding site" evidence="3">
    <location>
        <begin position="24"/>
        <end position="31"/>
    </location>
    <ligand>
        <name>GTP</name>
        <dbReference type="ChEBI" id="CHEBI:37565"/>
    </ligand>
</feature>
<evidence type="ECO:0000256" key="5">
    <source>
        <dbReference type="SAM" id="MobiDB-lite"/>
    </source>
</evidence>
<dbReference type="Pfam" id="PF00025">
    <property type="entry name" value="Arf"/>
    <property type="match status" value="1"/>
</dbReference>
<dbReference type="PRINTS" id="PR00449">
    <property type="entry name" value="RASTRNSFRMNG"/>
</dbReference>
<keyword evidence="2 3" id="KW-0342">GTP-binding</keyword>
<name>A0A077R2Y1_9BASI</name>
<dbReference type="GO" id="GO:0005794">
    <property type="term" value="C:Golgi apparatus"/>
    <property type="evidence" value="ECO:0007669"/>
    <property type="project" value="TreeGrafter"/>
</dbReference>
<dbReference type="AlphaFoldDB" id="A0A077R2Y1"/>